<gene>
    <name evidence="2" type="ORF">CYLTODRAFT_413464</name>
</gene>
<dbReference type="OrthoDB" id="2962802at2759"/>
<reference evidence="2 3" key="1">
    <citation type="journal article" date="2015" name="Fungal Genet. Biol.">
        <title>Evolution of novel wood decay mechanisms in Agaricales revealed by the genome sequences of Fistulina hepatica and Cylindrobasidium torrendii.</title>
        <authorList>
            <person name="Floudas D."/>
            <person name="Held B.W."/>
            <person name="Riley R."/>
            <person name="Nagy L.G."/>
            <person name="Koehler G."/>
            <person name="Ransdell A.S."/>
            <person name="Younus H."/>
            <person name="Chow J."/>
            <person name="Chiniquy J."/>
            <person name="Lipzen A."/>
            <person name="Tritt A."/>
            <person name="Sun H."/>
            <person name="Haridas S."/>
            <person name="LaButti K."/>
            <person name="Ohm R.A."/>
            <person name="Kues U."/>
            <person name="Blanchette R.A."/>
            <person name="Grigoriev I.V."/>
            <person name="Minto R.E."/>
            <person name="Hibbett D.S."/>
        </authorList>
    </citation>
    <scope>NUCLEOTIDE SEQUENCE [LARGE SCALE GENOMIC DNA]</scope>
    <source>
        <strain evidence="2 3">FP15055 ss-10</strain>
    </source>
</reference>
<dbReference type="EMBL" id="KN880646">
    <property type="protein sequence ID" value="KIY64246.1"/>
    <property type="molecule type" value="Genomic_DNA"/>
</dbReference>
<evidence type="ECO:0000313" key="2">
    <source>
        <dbReference type="EMBL" id="KIY64246.1"/>
    </source>
</evidence>
<feature type="compositionally biased region" description="Basic residues" evidence="1">
    <location>
        <begin position="236"/>
        <end position="246"/>
    </location>
</feature>
<name>A0A0D7B403_9AGAR</name>
<sequence>MEREDLRHRIVLKDPVTLLHEFKLAFRPVPSTIAVLSELFLSNIRLPFAQRRRFDSMPELHDAPHTLEVRNRLAGSDLPSGLFLKHPITSEITVHPYPHANLPPFHLRTAHPITSSHNAFNFLLYSGGSRFTEKLYQDICECERATDVLERELALTKALSKKRPPPEAKVVPRRKRNAPSEYWGTPAYSTRARRKEEAAGIYRFGPDDDANAKKPSIAAPSRKRKAEPCNQDVPRSKRTKRNLAVS</sequence>
<feature type="region of interest" description="Disordered" evidence="1">
    <location>
        <begin position="158"/>
        <end position="246"/>
    </location>
</feature>
<evidence type="ECO:0000256" key="1">
    <source>
        <dbReference type="SAM" id="MobiDB-lite"/>
    </source>
</evidence>
<keyword evidence="3" id="KW-1185">Reference proteome</keyword>
<protein>
    <submittedName>
        <fullName evidence="2">Uncharacterized protein</fullName>
    </submittedName>
</protein>
<dbReference type="Proteomes" id="UP000054007">
    <property type="component" value="Unassembled WGS sequence"/>
</dbReference>
<accession>A0A0D7B403</accession>
<organism evidence="2 3">
    <name type="scientific">Cylindrobasidium torrendii FP15055 ss-10</name>
    <dbReference type="NCBI Taxonomy" id="1314674"/>
    <lineage>
        <taxon>Eukaryota</taxon>
        <taxon>Fungi</taxon>
        <taxon>Dikarya</taxon>
        <taxon>Basidiomycota</taxon>
        <taxon>Agaricomycotina</taxon>
        <taxon>Agaricomycetes</taxon>
        <taxon>Agaricomycetidae</taxon>
        <taxon>Agaricales</taxon>
        <taxon>Marasmiineae</taxon>
        <taxon>Physalacriaceae</taxon>
        <taxon>Cylindrobasidium</taxon>
    </lineage>
</organism>
<dbReference type="AlphaFoldDB" id="A0A0D7B403"/>
<evidence type="ECO:0000313" key="3">
    <source>
        <dbReference type="Proteomes" id="UP000054007"/>
    </source>
</evidence>
<proteinExistence type="predicted"/>